<comment type="cofactor">
    <cofactor evidence="1">
        <name>FMN</name>
        <dbReference type="ChEBI" id="CHEBI:58210"/>
    </cofactor>
</comment>
<dbReference type="PANTHER" id="PTHR43567:SF1">
    <property type="entry name" value="FLAVOREDOXIN"/>
    <property type="match status" value="1"/>
</dbReference>
<dbReference type="Pfam" id="PF01613">
    <property type="entry name" value="Flavin_Reduct"/>
    <property type="match status" value="1"/>
</dbReference>
<sequence>MKKYKKENYPIEDVRHYLESSPTILLTSAFKDERNVMTLGWYTIMEFVPSLIGCMISAGNHSFELIKKSKECVINLPTLELSKTVVSIGNCSGSEIDKFKEFNLNTEEGEIIKAPLLVNCYANFECRLYDSKLVKDYNFFIFEIVRAHVAKAPKYPKTIQYRGNSHFVQSGKNIIIPSAK</sequence>
<evidence type="ECO:0000256" key="3">
    <source>
        <dbReference type="ARBA" id="ARBA00038054"/>
    </source>
</evidence>
<evidence type="ECO:0000313" key="6">
    <source>
        <dbReference type="Proteomes" id="UP001629058"/>
    </source>
</evidence>
<reference evidence="5 6" key="1">
    <citation type="submission" date="2024-06" db="EMBL/GenBank/DDBJ databases">
        <authorList>
            <person name="Kaempfer P."/>
            <person name="Viver T."/>
        </authorList>
    </citation>
    <scope>NUCLEOTIDE SEQUENCE [LARGE SCALE GENOMIC DNA]</scope>
    <source>
        <strain evidence="5 6">ST-37</strain>
    </source>
</reference>
<organism evidence="5 6">
    <name type="scientific">Chryseobacterium terrae</name>
    <dbReference type="NCBI Taxonomy" id="3163299"/>
    <lineage>
        <taxon>Bacteria</taxon>
        <taxon>Pseudomonadati</taxon>
        <taxon>Bacteroidota</taxon>
        <taxon>Flavobacteriia</taxon>
        <taxon>Flavobacteriales</taxon>
        <taxon>Weeksellaceae</taxon>
        <taxon>Chryseobacterium group</taxon>
        <taxon>Chryseobacterium</taxon>
    </lineage>
</organism>
<dbReference type="EC" id="1.5.1.-" evidence="5"/>
<evidence type="ECO:0000256" key="1">
    <source>
        <dbReference type="ARBA" id="ARBA00001917"/>
    </source>
</evidence>
<feature type="domain" description="Flavin reductase like" evidence="4">
    <location>
        <begin position="18"/>
        <end position="157"/>
    </location>
</feature>
<keyword evidence="2" id="KW-0285">Flavoprotein</keyword>
<dbReference type="EMBL" id="JBELPY010000003">
    <property type="protein sequence ID" value="MFL9833637.1"/>
    <property type="molecule type" value="Genomic_DNA"/>
</dbReference>
<dbReference type="PANTHER" id="PTHR43567">
    <property type="entry name" value="FLAVOREDOXIN-RELATED-RELATED"/>
    <property type="match status" value="1"/>
</dbReference>
<keyword evidence="5" id="KW-0560">Oxidoreductase</keyword>
<dbReference type="Proteomes" id="UP001629058">
    <property type="component" value="Unassembled WGS sequence"/>
</dbReference>
<dbReference type="InterPro" id="IPR052174">
    <property type="entry name" value="Flavoredoxin"/>
</dbReference>
<evidence type="ECO:0000259" key="4">
    <source>
        <dbReference type="SMART" id="SM00903"/>
    </source>
</evidence>
<protein>
    <submittedName>
        <fullName evidence="5">Flavin reductase family protein</fullName>
        <ecNumber evidence="5">1.5.1.-</ecNumber>
    </submittedName>
</protein>
<comment type="caution">
    <text evidence="5">The sequence shown here is derived from an EMBL/GenBank/DDBJ whole genome shotgun (WGS) entry which is preliminary data.</text>
</comment>
<dbReference type="SUPFAM" id="SSF50475">
    <property type="entry name" value="FMN-binding split barrel"/>
    <property type="match status" value="1"/>
</dbReference>
<name>A0ABW8Y1E7_9FLAO</name>
<gene>
    <name evidence="5" type="ORF">ABS765_06305</name>
</gene>
<dbReference type="InterPro" id="IPR002563">
    <property type="entry name" value="Flavin_Rdtase-like_dom"/>
</dbReference>
<comment type="similarity">
    <text evidence="3">Belongs to the flavoredoxin family.</text>
</comment>
<evidence type="ECO:0000256" key="2">
    <source>
        <dbReference type="ARBA" id="ARBA00022630"/>
    </source>
</evidence>
<dbReference type="SMART" id="SM00903">
    <property type="entry name" value="Flavin_Reduct"/>
    <property type="match status" value="1"/>
</dbReference>
<dbReference type="Gene3D" id="2.30.110.10">
    <property type="entry name" value="Electron Transport, Fmn-binding Protein, Chain A"/>
    <property type="match status" value="1"/>
</dbReference>
<proteinExistence type="inferred from homology"/>
<dbReference type="RefSeq" id="WP_408088688.1">
    <property type="nucleotide sequence ID" value="NZ_JBELPY010000003.1"/>
</dbReference>
<accession>A0ABW8Y1E7</accession>
<evidence type="ECO:0000313" key="5">
    <source>
        <dbReference type="EMBL" id="MFL9833637.1"/>
    </source>
</evidence>
<keyword evidence="6" id="KW-1185">Reference proteome</keyword>
<dbReference type="InterPro" id="IPR012349">
    <property type="entry name" value="Split_barrel_FMN-bd"/>
</dbReference>
<dbReference type="GO" id="GO:0016491">
    <property type="term" value="F:oxidoreductase activity"/>
    <property type="evidence" value="ECO:0007669"/>
    <property type="project" value="UniProtKB-KW"/>
</dbReference>